<dbReference type="OrthoDB" id="9787650at2"/>
<dbReference type="Proteomes" id="UP000282060">
    <property type="component" value="Unassembled WGS sequence"/>
</dbReference>
<dbReference type="PANTHER" id="PTHR38042:SF1">
    <property type="entry name" value="UROPORPHYRINOGEN-III SYNTHASE, CHLOROPLASTIC"/>
    <property type="match status" value="1"/>
</dbReference>
<sequence>MKVLLTRPQGRNQSMIEALNEKGVSHVVTPLLNVQATDIQLHQSSIEQFNQADIVIFISTNAVKFASKALNNQFPDSAQFYAVGEATYQALLTLGISSQKAPQECQQTEGLLTLEQLHHISNKNIVIVRGVGGREALAEALNSRGAVVNYWEAYQRGCPQLDKNSVIRGWQNAEIDTIVVTSGEILDNLIKLVPKELFAWLRACHIIVPSSRVQEQALANGLQHVTNAKAANCKAVLSALKLSI</sequence>
<evidence type="ECO:0000256" key="8">
    <source>
        <dbReference type="ARBA" id="ARBA00048617"/>
    </source>
</evidence>
<evidence type="ECO:0000256" key="5">
    <source>
        <dbReference type="ARBA" id="ARBA00023244"/>
    </source>
</evidence>
<feature type="domain" description="Tetrapyrrole biosynthesis uroporphyrinogen III synthase" evidence="10">
    <location>
        <begin position="14"/>
        <end position="235"/>
    </location>
</feature>
<evidence type="ECO:0000256" key="6">
    <source>
        <dbReference type="ARBA" id="ARBA00037589"/>
    </source>
</evidence>
<evidence type="ECO:0000256" key="1">
    <source>
        <dbReference type="ARBA" id="ARBA00004772"/>
    </source>
</evidence>
<protein>
    <recommendedName>
        <fullName evidence="7 9">Uroporphyrinogen-III synthase</fullName>
        <ecNumber evidence="3 9">4.2.1.75</ecNumber>
    </recommendedName>
</protein>
<dbReference type="GO" id="GO:0006782">
    <property type="term" value="P:protoporphyrinogen IX biosynthetic process"/>
    <property type="evidence" value="ECO:0007669"/>
    <property type="project" value="UniProtKB-UniRule"/>
</dbReference>
<dbReference type="SUPFAM" id="SSF69618">
    <property type="entry name" value="HemD-like"/>
    <property type="match status" value="1"/>
</dbReference>
<keyword evidence="5 9" id="KW-0627">Porphyrin biosynthesis</keyword>
<dbReference type="PANTHER" id="PTHR38042">
    <property type="entry name" value="UROPORPHYRINOGEN-III SYNTHASE, CHLOROPLASTIC"/>
    <property type="match status" value="1"/>
</dbReference>
<dbReference type="GO" id="GO:0006780">
    <property type="term" value="P:uroporphyrinogen III biosynthetic process"/>
    <property type="evidence" value="ECO:0007669"/>
    <property type="project" value="UniProtKB-UniRule"/>
</dbReference>
<dbReference type="InterPro" id="IPR003754">
    <property type="entry name" value="4pyrrol_synth_uPrphyn_synth"/>
</dbReference>
<dbReference type="RefSeq" id="WP_126506337.1">
    <property type="nucleotide sequence ID" value="NZ_RXNV01000005.1"/>
</dbReference>
<comment type="catalytic activity">
    <reaction evidence="8 9">
        <text>hydroxymethylbilane = uroporphyrinogen III + H2O</text>
        <dbReference type="Rhea" id="RHEA:18965"/>
        <dbReference type="ChEBI" id="CHEBI:15377"/>
        <dbReference type="ChEBI" id="CHEBI:57308"/>
        <dbReference type="ChEBI" id="CHEBI:57845"/>
        <dbReference type="EC" id="4.2.1.75"/>
    </reaction>
</comment>
<dbReference type="EC" id="4.2.1.75" evidence="3 9"/>
<evidence type="ECO:0000313" key="12">
    <source>
        <dbReference type="Proteomes" id="UP000282060"/>
    </source>
</evidence>
<proteinExistence type="inferred from homology"/>
<keyword evidence="12" id="KW-1185">Reference proteome</keyword>
<evidence type="ECO:0000256" key="4">
    <source>
        <dbReference type="ARBA" id="ARBA00023239"/>
    </source>
</evidence>
<evidence type="ECO:0000256" key="3">
    <source>
        <dbReference type="ARBA" id="ARBA00013109"/>
    </source>
</evidence>
<dbReference type="AlphaFoldDB" id="A0A431W8J1"/>
<dbReference type="EMBL" id="RXNV01000005">
    <property type="protein sequence ID" value="RTR31791.1"/>
    <property type="molecule type" value="Genomic_DNA"/>
</dbReference>
<name>A0A431W8J1_9GAMM</name>
<dbReference type="CDD" id="cd06578">
    <property type="entry name" value="HemD"/>
    <property type="match status" value="1"/>
</dbReference>
<dbReference type="Gene3D" id="3.40.50.10090">
    <property type="match status" value="2"/>
</dbReference>
<comment type="caution">
    <text evidence="11">The sequence shown here is derived from an EMBL/GenBank/DDBJ whole genome shotgun (WGS) entry which is preliminary data.</text>
</comment>
<evidence type="ECO:0000313" key="11">
    <source>
        <dbReference type="EMBL" id="RTR31791.1"/>
    </source>
</evidence>
<evidence type="ECO:0000256" key="7">
    <source>
        <dbReference type="ARBA" id="ARBA00040167"/>
    </source>
</evidence>
<dbReference type="InterPro" id="IPR039793">
    <property type="entry name" value="UROS/Hem4"/>
</dbReference>
<comment type="function">
    <text evidence="6 9">Catalyzes cyclization of the linear tetrapyrrole, hydroxymethylbilane, to the macrocyclic uroporphyrinogen III.</text>
</comment>
<comment type="pathway">
    <text evidence="1 9">Porphyrin-containing compound metabolism; protoporphyrin-IX biosynthesis; coproporphyrinogen-III from 5-aminolevulinate: step 3/4.</text>
</comment>
<accession>A0A431W8J1</accession>
<comment type="similarity">
    <text evidence="2 9">Belongs to the uroporphyrinogen-III synthase family.</text>
</comment>
<evidence type="ECO:0000259" key="10">
    <source>
        <dbReference type="Pfam" id="PF02602"/>
    </source>
</evidence>
<reference evidence="11 12" key="1">
    <citation type="submission" date="2018-12" db="EMBL/GenBank/DDBJ databases">
        <authorList>
            <person name="Yu L."/>
        </authorList>
    </citation>
    <scope>NUCLEOTIDE SEQUENCE [LARGE SCALE GENOMIC DNA]</scope>
    <source>
        <strain evidence="11 12">HAW-EB5</strain>
    </source>
</reference>
<keyword evidence="4 9" id="KW-0456">Lyase</keyword>
<organism evidence="11 12">
    <name type="scientific">Shewanella atlantica</name>
    <dbReference type="NCBI Taxonomy" id="271099"/>
    <lineage>
        <taxon>Bacteria</taxon>
        <taxon>Pseudomonadati</taxon>
        <taxon>Pseudomonadota</taxon>
        <taxon>Gammaproteobacteria</taxon>
        <taxon>Alteromonadales</taxon>
        <taxon>Shewanellaceae</taxon>
        <taxon>Shewanella</taxon>
    </lineage>
</organism>
<dbReference type="UniPathway" id="UPA00251">
    <property type="reaction ID" value="UER00320"/>
</dbReference>
<gene>
    <name evidence="11" type="ORF">EKG39_13865</name>
</gene>
<dbReference type="GO" id="GO:0004852">
    <property type="term" value="F:uroporphyrinogen-III synthase activity"/>
    <property type="evidence" value="ECO:0007669"/>
    <property type="project" value="UniProtKB-UniRule"/>
</dbReference>
<dbReference type="InterPro" id="IPR036108">
    <property type="entry name" value="4pyrrol_syn_uPrphyn_synt_sf"/>
</dbReference>
<evidence type="ECO:0000256" key="2">
    <source>
        <dbReference type="ARBA" id="ARBA00008133"/>
    </source>
</evidence>
<dbReference type="Pfam" id="PF02602">
    <property type="entry name" value="HEM4"/>
    <property type="match status" value="1"/>
</dbReference>
<evidence type="ECO:0000256" key="9">
    <source>
        <dbReference type="RuleBase" id="RU366031"/>
    </source>
</evidence>